<evidence type="ECO:0000313" key="2">
    <source>
        <dbReference type="Proteomes" id="UP000827986"/>
    </source>
</evidence>
<proteinExistence type="predicted"/>
<dbReference type="AlphaFoldDB" id="A0A9D3X574"/>
<keyword evidence="2" id="KW-1185">Reference proteome</keyword>
<dbReference type="EMBL" id="JAHDVG010000482">
    <property type="protein sequence ID" value="KAH1173767.1"/>
    <property type="molecule type" value="Genomic_DNA"/>
</dbReference>
<protein>
    <submittedName>
        <fullName evidence="1">Uncharacterized protein</fullName>
    </submittedName>
</protein>
<reference evidence="1" key="1">
    <citation type="submission" date="2021-09" db="EMBL/GenBank/DDBJ databases">
        <title>The genome of Mauremys mutica provides insights into the evolution of semi-aquatic lifestyle.</title>
        <authorList>
            <person name="Gong S."/>
            <person name="Gao Y."/>
        </authorList>
    </citation>
    <scope>NUCLEOTIDE SEQUENCE</scope>
    <source>
        <strain evidence="1">MM-2020</strain>
        <tissue evidence="1">Muscle</tissue>
    </source>
</reference>
<accession>A0A9D3X574</accession>
<gene>
    <name evidence="1" type="ORF">KIL84_017606</name>
</gene>
<dbReference type="Proteomes" id="UP000827986">
    <property type="component" value="Unassembled WGS sequence"/>
</dbReference>
<evidence type="ECO:0000313" key="1">
    <source>
        <dbReference type="EMBL" id="KAH1173767.1"/>
    </source>
</evidence>
<sequence>MSHHSFWLKKSIVVGAAGVNLPELGISILFCILEALSVSQVISIYPADRRKCEFVSCSIYLFLTTIYLAKANKIMVGEGIGEAQSSILASVEYMASRLKIF</sequence>
<organism evidence="1 2">
    <name type="scientific">Mauremys mutica</name>
    <name type="common">yellowpond turtle</name>
    <dbReference type="NCBI Taxonomy" id="74926"/>
    <lineage>
        <taxon>Eukaryota</taxon>
        <taxon>Metazoa</taxon>
        <taxon>Chordata</taxon>
        <taxon>Craniata</taxon>
        <taxon>Vertebrata</taxon>
        <taxon>Euteleostomi</taxon>
        <taxon>Archelosauria</taxon>
        <taxon>Testudinata</taxon>
        <taxon>Testudines</taxon>
        <taxon>Cryptodira</taxon>
        <taxon>Durocryptodira</taxon>
        <taxon>Testudinoidea</taxon>
        <taxon>Geoemydidae</taxon>
        <taxon>Geoemydinae</taxon>
        <taxon>Mauremys</taxon>
    </lineage>
</organism>
<comment type="caution">
    <text evidence="1">The sequence shown here is derived from an EMBL/GenBank/DDBJ whole genome shotgun (WGS) entry which is preliminary data.</text>
</comment>
<name>A0A9D3X574_9SAUR</name>